<dbReference type="SMART" id="SM00344">
    <property type="entry name" value="HTH_ASNC"/>
    <property type="match status" value="1"/>
</dbReference>
<keyword evidence="1" id="KW-0805">Transcription regulation</keyword>
<dbReference type="SUPFAM" id="SSF54909">
    <property type="entry name" value="Dimeric alpha+beta barrel"/>
    <property type="match status" value="1"/>
</dbReference>
<dbReference type="PANTHER" id="PTHR30154">
    <property type="entry name" value="LEUCINE-RESPONSIVE REGULATORY PROTEIN"/>
    <property type="match status" value="1"/>
</dbReference>
<accession>A0AA96F7Z1</accession>
<dbReference type="EMBL" id="CP134879">
    <property type="protein sequence ID" value="WNM24497.1"/>
    <property type="molecule type" value="Genomic_DNA"/>
</dbReference>
<dbReference type="PROSITE" id="PS50956">
    <property type="entry name" value="HTH_ASNC_2"/>
    <property type="match status" value="1"/>
</dbReference>
<dbReference type="InterPro" id="IPR019888">
    <property type="entry name" value="Tscrpt_reg_AsnC-like"/>
</dbReference>
<feature type="domain" description="HTH asnC-type" evidence="5">
    <location>
        <begin position="37"/>
        <end position="98"/>
    </location>
</feature>
<evidence type="ECO:0000313" key="6">
    <source>
        <dbReference type="EMBL" id="WNM24497.1"/>
    </source>
</evidence>
<dbReference type="GO" id="GO:0043200">
    <property type="term" value="P:response to amino acid"/>
    <property type="evidence" value="ECO:0007669"/>
    <property type="project" value="TreeGrafter"/>
</dbReference>
<protein>
    <submittedName>
        <fullName evidence="6">Lrp/AsnC family transcriptional regulator</fullName>
    </submittedName>
</protein>
<dbReference type="SUPFAM" id="SSF46785">
    <property type="entry name" value="Winged helix' DNA-binding domain"/>
    <property type="match status" value="1"/>
</dbReference>
<evidence type="ECO:0000256" key="1">
    <source>
        <dbReference type="ARBA" id="ARBA00023015"/>
    </source>
</evidence>
<evidence type="ECO:0000256" key="3">
    <source>
        <dbReference type="ARBA" id="ARBA00023163"/>
    </source>
</evidence>
<dbReference type="InterPro" id="IPR036390">
    <property type="entry name" value="WH_DNA-bd_sf"/>
</dbReference>
<gene>
    <name evidence="6" type="ORF">RN606_14220</name>
</gene>
<reference evidence="6 7" key="1">
    <citation type="submission" date="2023-09" db="EMBL/GenBank/DDBJ databases">
        <title>Demequina sp. a novel bacteria isolated from Capsicum annuum.</title>
        <authorList>
            <person name="Humaira Z."/>
            <person name="Lee J."/>
            <person name="Cho D."/>
        </authorList>
    </citation>
    <scope>NUCLEOTIDE SEQUENCE [LARGE SCALE GENOMIC DNA]</scope>
    <source>
        <strain evidence="6 7">OYTSA14</strain>
    </source>
</reference>
<dbReference type="GO" id="GO:0043565">
    <property type="term" value="F:sequence-specific DNA binding"/>
    <property type="evidence" value="ECO:0007669"/>
    <property type="project" value="InterPro"/>
</dbReference>
<dbReference type="Pfam" id="PF13404">
    <property type="entry name" value="HTH_AsnC-type"/>
    <property type="match status" value="1"/>
</dbReference>
<sequence>MTDTPEGTEPSDVTDKGHSPMGGLSRLIHPSSPAVMLDEIDRMLVTLLAEDPRASHRKLAQRLNVSGPTVGDRIARLERLGVIRGYTVSVDWATLGLPVEVYIPIIIAPGADLERIVTDLKRIPELASLDVVTGVYDLMTRFRLRDHLHLQRLLLERIWPIDGLQRIETFLSLGAVDTGSLLERMMSPDSDLT</sequence>
<name>A0AA96F7Z1_9MICO</name>
<evidence type="ECO:0000313" key="7">
    <source>
        <dbReference type="Proteomes" id="UP001304125"/>
    </source>
</evidence>
<dbReference type="InterPro" id="IPR019887">
    <property type="entry name" value="Tscrpt_reg_AsnC/Lrp_C"/>
</dbReference>
<dbReference type="Proteomes" id="UP001304125">
    <property type="component" value="Chromosome"/>
</dbReference>
<dbReference type="AlphaFoldDB" id="A0AA96F7Z1"/>
<dbReference type="GO" id="GO:0005829">
    <property type="term" value="C:cytosol"/>
    <property type="evidence" value="ECO:0007669"/>
    <property type="project" value="TreeGrafter"/>
</dbReference>
<keyword evidence="2" id="KW-0238">DNA-binding</keyword>
<dbReference type="InterPro" id="IPR011008">
    <property type="entry name" value="Dimeric_a/b-barrel"/>
</dbReference>
<dbReference type="InterPro" id="IPR000485">
    <property type="entry name" value="AsnC-type_HTH_dom"/>
</dbReference>
<keyword evidence="3" id="KW-0804">Transcription</keyword>
<proteinExistence type="predicted"/>
<dbReference type="PRINTS" id="PR00033">
    <property type="entry name" value="HTHASNC"/>
</dbReference>
<dbReference type="InterPro" id="IPR036388">
    <property type="entry name" value="WH-like_DNA-bd_sf"/>
</dbReference>
<dbReference type="PANTHER" id="PTHR30154:SF34">
    <property type="entry name" value="TRANSCRIPTIONAL REGULATOR AZLB"/>
    <property type="match status" value="1"/>
</dbReference>
<evidence type="ECO:0000256" key="4">
    <source>
        <dbReference type="SAM" id="MobiDB-lite"/>
    </source>
</evidence>
<feature type="region of interest" description="Disordered" evidence="4">
    <location>
        <begin position="1"/>
        <end position="25"/>
    </location>
</feature>
<dbReference type="RefSeq" id="WP_313498325.1">
    <property type="nucleotide sequence ID" value="NZ_CP134879.1"/>
</dbReference>
<dbReference type="Gene3D" id="1.10.10.10">
    <property type="entry name" value="Winged helix-like DNA-binding domain superfamily/Winged helix DNA-binding domain"/>
    <property type="match status" value="1"/>
</dbReference>
<evidence type="ECO:0000259" key="5">
    <source>
        <dbReference type="PROSITE" id="PS50956"/>
    </source>
</evidence>
<organism evidence="6 7">
    <name type="scientific">Demequina capsici</name>
    <dbReference type="NCBI Taxonomy" id="3075620"/>
    <lineage>
        <taxon>Bacteria</taxon>
        <taxon>Bacillati</taxon>
        <taxon>Actinomycetota</taxon>
        <taxon>Actinomycetes</taxon>
        <taxon>Micrococcales</taxon>
        <taxon>Demequinaceae</taxon>
        <taxon>Demequina</taxon>
    </lineage>
</organism>
<dbReference type="Gene3D" id="3.30.70.920">
    <property type="match status" value="1"/>
</dbReference>
<dbReference type="Pfam" id="PF01037">
    <property type="entry name" value="AsnC_trans_reg"/>
    <property type="match status" value="1"/>
</dbReference>
<keyword evidence="7" id="KW-1185">Reference proteome</keyword>
<evidence type="ECO:0000256" key="2">
    <source>
        <dbReference type="ARBA" id="ARBA00023125"/>
    </source>
</evidence>